<name>A0ABW2YXM5_9SPHI</name>
<dbReference type="Pfam" id="PF12006">
    <property type="entry name" value="DUF3500"/>
    <property type="match status" value="1"/>
</dbReference>
<proteinExistence type="predicted"/>
<keyword evidence="1" id="KW-1133">Transmembrane helix</keyword>
<dbReference type="PANTHER" id="PTHR37489">
    <property type="entry name" value="DUF3500 DOMAIN-CONTAINING PROTEIN"/>
    <property type="match status" value="1"/>
</dbReference>
<gene>
    <name evidence="2" type="ORF">ACFQZS_09245</name>
</gene>
<keyword evidence="3" id="KW-1185">Reference proteome</keyword>
<comment type="caution">
    <text evidence="2">The sequence shown here is derived from an EMBL/GenBank/DDBJ whole genome shotgun (WGS) entry which is preliminary data.</text>
</comment>
<protein>
    <submittedName>
        <fullName evidence="2">DUF3500 domain-containing protein</fullName>
    </submittedName>
</protein>
<evidence type="ECO:0000313" key="2">
    <source>
        <dbReference type="EMBL" id="MFD0750324.1"/>
    </source>
</evidence>
<feature type="transmembrane region" description="Helical" evidence="1">
    <location>
        <begin position="12"/>
        <end position="32"/>
    </location>
</feature>
<accession>A0ABW2YXM5</accession>
<dbReference type="RefSeq" id="WP_377099482.1">
    <property type="nucleotide sequence ID" value="NZ_JBHTHU010000005.1"/>
</dbReference>
<reference evidence="3" key="1">
    <citation type="journal article" date="2019" name="Int. J. Syst. Evol. Microbiol.">
        <title>The Global Catalogue of Microorganisms (GCM) 10K type strain sequencing project: providing services to taxonomists for standard genome sequencing and annotation.</title>
        <authorList>
            <consortium name="The Broad Institute Genomics Platform"/>
            <consortium name="The Broad Institute Genome Sequencing Center for Infectious Disease"/>
            <person name="Wu L."/>
            <person name="Ma J."/>
        </authorList>
    </citation>
    <scope>NUCLEOTIDE SEQUENCE [LARGE SCALE GENOMIC DNA]</scope>
    <source>
        <strain evidence="3">CCUG 63418</strain>
    </source>
</reference>
<dbReference type="EMBL" id="JBHTHU010000005">
    <property type="protein sequence ID" value="MFD0750324.1"/>
    <property type="molecule type" value="Genomic_DNA"/>
</dbReference>
<sequence length="369" mass="39700">MAVSVTARLSPAANNILFIGMASVLAAGFFMLPGKPDNSYQSVTPIAAIAPDCGKAKGIAKVVCLAETFKGMLNAEQLATLQLPYSKADAQKWSNLPATFANAKRIGIKFGNLTPEQLQAAKALLKEVSGTDVNEGFDEMQQLLNADDYLALKKSSDYGAGNFYMAFLGTPSATGAFEIQYGGHHTAFANTYKDGVLIGATPSFRGAEPFGKFEQNGRSNEPMVQEHAAFAAILASLTPEQQQAARLTNTFRDVVLGPNKDGQFPATPLGIKIGGLTSAQKKLVIAAINTYTDDIDAKDAAAYLKKYTKELDNTYLSFTGTTDFVTRNDYVRLDGPSLWIEYVSQNGVVYSGIHPHSIWRDKTSDYGGM</sequence>
<dbReference type="Proteomes" id="UP001596958">
    <property type="component" value="Unassembled WGS sequence"/>
</dbReference>
<keyword evidence="1" id="KW-0812">Transmembrane</keyword>
<dbReference type="PANTHER" id="PTHR37489:SF1">
    <property type="entry name" value="DUF3500 DOMAIN-CONTAINING PROTEIN"/>
    <property type="match status" value="1"/>
</dbReference>
<keyword evidence="1" id="KW-0472">Membrane</keyword>
<evidence type="ECO:0000313" key="3">
    <source>
        <dbReference type="Proteomes" id="UP001596958"/>
    </source>
</evidence>
<dbReference type="InterPro" id="IPR021889">
    <property type="entry name" value="DUF3500"/>
</dbReference>
<organism evidence="2 3">
    <name type="scientific">Mucilaginibacter calamicampi</name>
    <dbReference type="NCBI Taxonomy" id="1302352"/>
    <lineage>
        <taxon>Bacteria</taxon>
        <taxon>Pseudomonadati</taxon>
        <taxon>Bacteroidota</taxon>
        <taxon>Sphingobacteriia</taxon>
        <taxon>Sphingobacteriales</taxon>
        <taxon>Sphingobacteriaceae</taxon>
        <taxon>Mucilaginibacter</taxon>
    </lineage>
</organism>
<evidence type="ECO:0000256" key="1">
    <source>
        <dbReference type="SAM" id="Phobius"/>
    </source>
</evidence>